<accession>A0ABX0W9V7</accession>
<protein>
    <submittedName>
        <fullName evidence="1">Uncharacterized protein</fullName>
    </submittedName>
</protein>
<gene>
    <name evidence="1" type="ORF">DL239_15230</name>
</gene>
<comment type="caution">
    <text evidence="1">The sequence shown here is derived from an EMBL/GenBank/DDBJ whole genome shotgun (WGS) entry which is preliminary data.</text>
</comment>
<name>A0ABX0W9V7_9RHOB</name>
<proteinExistence type="predicted"/>
<dbReference type="EMBL" id="QHLQ01000016">
    <property type="protein sequence ID" value="NIZ62327.1"/>
    <property type="molecule type" value="Genomic_DNA"/>
</dbReference>
<dbReference type="RefSeq" id="WP_167684951.1">
    <property type="nucleotide sequence ID" value="NZ_QHLQ01000016.1"/>
</dbReference>
<dbReference type="Proteomes" id="UP001429564">
    <property type="component" value="Unassembled WGS sequence"/>
</dbReference>
<reference evidence="1 2" key="1">
    <citation type="submission" date="2018-05" db="EMBL/GenBank/DDBJ databases">
        <authorList>
            <person name="Zhang Y.-J."/>
        </authorList>
    </citation>
    <scope>NUCLEOTIDE SEQUENCE [LARGE SCALE GENOMIC DNA]</scope>
    <source>
        <strain evidence="1 2">CY04</strain>
    </source>
</reference>
<organism evidence="1 2">
    <name type="scientific">Parasedimentitalea denitrificans</name>
    <dbReference type="NCBI Taxonomy" id="2211118"/>
    <lineage>
        <taxon>Bacteria</taxon>
        <taxon>Pseudomonadati</taxon>
        <taxon>Pseudomonadota</taxon>
        <taxon>Alphaproteobacteria</taxon>
        <taxon>Rhodobacterales</taxon>
        <taxon>Paracoccaceae</taxon>
        <taxon>Parasedimentitalea</taxon>
    </lineage>
</organism>
<evidence type="ECO:0000313" key="1">
    <source>
        <dbReference type="EMBL" id="NIZ62327.1"/>
    </source>
</evidence>
<sequence length="97" mass="11193">MCQENIWRDWVFLGSVVEEDVVSDSLEIMSNYLRVASSEVLIPLMTRCREFPEIAHLLWIYRRLGAEAAEVELFFKTSPRAVRVAFDEVRRAAGEGD</sequence>
<keyword evidence="2" id="KW-1185">Reference proteome</keyword>
<evidence type="ECO:0000313" key="2">
    <source>
        <dbReference type="Proteomes" id="UP001429564"/>
    </source>
</evidence>